<name>A0A7I8KL57_SPIIN</name>
<dbReference type="PANTHER" id="PTHR32227">
    <property type="entry name" value="GLUCAN ENDO-1,3-BETA-GLUCOSIDASE BG1-RELATED-RELATED"/>
    <property type="match status" value="1"/>
</dbReference>
<keyword evidence="3 5" id="KW-0326">Glycosidase</keyword>
<dbReference type="PROSITE" id="PS00587">
    <property type="entry name" value="GLYCOSYL_HYDROL_F17"/>
    <property type="match status" value="1"/>
</dbReference>
<dbReference type="InterPro" id="IPR044965">
    <property type="entry name" value="Glyco_hydro_17_plant"/>
</dbReference>
<dbReference type="SUPFAM" id="SSF51445">
    <property type="entry name" value="(Trans)glycosidases"/>
    <property type="match status" value="1"/>
</dbReference>
<keyword evidence="2 5" id="KW-0378">Hydrolase</keyword>
<evidence type="ECO:0000256" key="1">
    <source>
        <dbReference type="ARBA" id="ARBA00008773"/>
    </source>
</evidence>
<evidence type="ECO:0000313" key="6">
    <source>
        <dbReference type="EMBL" id="CAA7398527.1"/>
    </source>
</evidence>
<evidence type="ECO:0000256" key="3">
    <source>
        <dbReference type="ARBA" id="ARBA00023295"/>
    </source>
</evidence>
<accession>A0A7I8KL57</accession>
<evidence type="ECO:0000256" key="2">
    <source>
        <dbReference type="ARBA" id="ARBA00022801"/>
    </source>
</evidence>
<evidence type="ECO:0000256" key="4">
    <source>
        <dbReference type="RuleBase" id="RU004335"/>
    </source>
</evidence>
<dbReference type="EMBL" id="LR746269">
    <property type="protein sequence ID" value="CAA7398530.1"/>
    <property type="molecule type" value="Genomic_DNA"/>
</dbReference>
<dbReference type="OrthoDB" id="941679at2759"/>
<evidence type="ECO:0000313" key="7">
    <source>
        <dbReference type="EMBL" id="CAA7398530.1"/>
    </source>
</evidence>
<sequence length="305" mass="33440">MLGDNLPPPAEVVALYKQNNIGRMRIFFPTKDVLQALRGSNIDLIMDVPREHLQGIASSAATASDWVQRNVLAYWPDVRLRYIGVGNELIPGKTEAQYVLPAMQNIYNALSSAGLANQIKVSTVVDMGILGQSYPPSAGKFTASSKRFLTPIVGFLTRTGAPLLANVYPYFSYIGNKRDISLDYALFTSSGTVVTDGRFAYKNLFDAILDSVHAALEEIGAGGLKVVVSESGWPSAGGDTATIHNARTYNQNFIRHAPQGTPRRPGRPIEAYIFAMFNENKKPQGTEQNFGLFYPNKQPVYPISF</sequence>
<dbReference type="InterPro" id="IPR017853">
    <property type="entry name" value="GH"/>
</dbReference>
<evidence type="ECO:0000313" key="8">
    <source>
        <dbReference type="Proteomes" id="UP000663760"/>
    </source>
</evidence>
<protein>
    <submittedName>
        <fullName evidence="7">Uncharacterized protein</fullName>
    </submittedName>
</protein>
<gene>
    <name evidence="6" type="ORF">SI8410_06009192</name>
    <name evidence="7" type="ORF">SI8410_06009195</name>
</gene>
<dbReference type="Gene3D" id="3.20.20.80">
    <property type="entry name" value="Glycosidases"/>
    <property type="match status" value="1"/>
</dbReference>
<dbReference type="GO" id="GO:0005975">
    <property type="term" value="P:carbohydrate metabolic process"/>
    <property type="evidence" value="ECO:0007669"/>
    <property type="project" value="InterPro"/>
</dbReference>
<evidence type="ECO:0000256" key="5">
    <source>
        <dbReference type="RuleBase" id="RU004336"/>
    </source>
</evidence>
<dbReference type="Proteomes" id="UP000663760">
    <property type="component" value="Chromosome 6"/>
</dbReference>
<organism evidence="7 8">
    <name type="scientific">Spirodela intermedia</name>
    <name type="common">Intermediate duckweed</name>
    <dbReference type="NCBI Taxonomy" id="51605"/>
    <lineage>
        <taxon>Eukaryota</taxon>
        <taxon>Viridiplantae</taxon>
        <taxon>Streptophyta</taxon>
        <taxon>Embryophyta</taxon>
        <taxon>Tracheophyta</taxon>
        <taxon>Spermatophyta</taxon>
        <taxon>Magnoliopsida</taxon>
        <taxon>Liliopsida</taxon>
        <taxon>Araceae</taxon>
        <taxon>Lemnoideae</taxon>
        <taxon>Spirodela</taxon>
    </lineage>
</organism>
<dbReference type="Pfam" id="PF00332">
    <property type="entry name" value="Glyco_hydro_17"/>
    <property type="match status" value="1"/>
</dbReference>
<dbReference type="GO" id="GO:0042973">
    <property type="term" value="F:glucan endo-1,3-beta-D-glucosidase activity"/>
    <property type="evidence" value="ECO:0007669"/>
    <property type="project" value="UniProtKB-ARBA"/>
</dbReference>
<dbReference type="AlphaFoldDB" id="A0A7I8KL57"/>
<dbReference type="InterPro" id="IPR000490">
    <property type="entry name" value="Glyco_hydro_17"/>
</dbReference>
<dbReference type="EMBL" id="LR746269">
    <property type="protein sequence ID" value="CAA7398527.1"/>
    <property type="molecule type" value="Genomic_DNA"/>
</dbReference>
<keyword evidence="8" id="KW-1185">Reference proteome</keyword>
<reference evidence="7" key="1">
    <citation type="submission" date="2020-02" db="EMBL/GenBank/DDBJ databases">
        <authorList>
            <person name="Scholz U."/>
            <person name="Mascher M."/>
            <person name="Fiebig A."/>
        </authorList>
    </citation>
    <scope>NUCLEOTIDE SEQUENCE</scope>
</reference>
<dbReference type="FunFam" id="3.20.20.80:FF:000010">
    <property type="entry name" value="glucan endo-1,3-beta-glucosidase, basic"/>
    <property type="match status" value="1"/>
</dbReference>
<comment type="similarity">
    <text evidence="1 4">Belongs to the glycosyl hydrolase 17 family.</text>
</comment>
<proteinExistence type="inferred from homology"/>